<sequence>MVQAGSLRVNVKRGGVKADRRTPGRKGQREVRITAHGRGARGGPTMALHTKSSHRILSETSPRVTSVVPTGRQSLNGLRAALAGHQVAGRAADSSAQPIHSPVLMRGSKLSVTWPAPYEAGCDRVVLYGALKARRVEESQWRGHITDGLGEGGTNADGALADGL</sequence>
<accession>A0A8T1VR47</accession>
<feature type="region of interest" description="Disordered" evidence="1">
    <location>
        <begin position="1"/>
        <end position="28"/>
    </location>
</feature>
<feature type="compositionally biased region" description="Basic and acidic residues" evidence="1">
    <location>
        <begin position="16"/>
        <end position="28"/>
    </location>
</feature>
<gene>
    <name evidence="2" type="ORF">PHYPSEUDO_004409</name>
</gene>
<proteinExistence type="predicted"/>
<protein>
    <submittedName>
        <fullName evidence="2">Uncharacterized protein</fullName>
    </submittedName>
</protein>
<reference evidence="2" key="1">
    <citation type="submission" date="2021-02" db="EMBL/GenBank/DDBJ databases">
        <authorList>
            <person name="Palmer J.M."/>
        </authorList>
    </citation>
    <scope>NUCLEOTIDE SEQUENCE</scope>
    <source>
        <strain evidence="2">SCRP734</strain>
    </source>
</reference>
<evidence type="ECO:0000256" key="1">
    <source>
        <dbReference type="SAM" id="MobiDB-lite"/>
    </source>
</evidence>
<comment type="caution">
    <text evidence="2">The sequence shown here is derived from an EMBL/GenBank/DDBJ whole genome shotgun (WGS) entry which is preliminary data.</text>
</comment>
<name>A0A8T1VR47_9STRA</name>
<dbReference type="Proteomes" id="UP000694044">
    <property type="component" value="Unassembled WGS sequence"/>
</dbReference>
<evidence type="ECO:0000313" key="3">
    <source>
        <dbReference type="Proteomes" id="UP000694044"/>
    </source>
</evidence>
<keyword evidence="3" id="KW-1185">Reference proteome</keyword>
<dbReference type="EMBL" id="JAGDFM010000199">
    <property type="protein sequence ID" value="KAG7382718.1"/>
    <property type="molecule type" value="Genomic_DNA"/>
</dbReference>
<evidence type="ECO:0000313" key="2">
    <source>
        <dbReference type="EMBL" id="KAG7382718.1"/>
    </source>
</evidence>
<dbReference type="AlphaFoldDB" id="A0A8T1VR47"/>
<organism evidence="2 3">
    <name type="scientific">Phytophthora pseudosyringae</name>
    <dbReference type="NCBI Taxonomy" id="221518"/>
    <lineage>
        <taxon>Eukaryota</taxon>
        <taxon>Sar</taxon>
        <taxon>Stramenopiles</taxon>
        <taxon>Oomycota</taxon>
        <taxon>Peronosporomycetes</taxon>
        <taxon>Peronosporales</taxon>
        <taxon>Peronosporaceae</taxon>
        <taxon>Phytophthora</taxon>
    </lineage>
</organism>